<sequence>MDLPGEDKAAIALANERGRSVATNNFDLELFFELTPDLLCVAGFDGYFKKINPAVSKLLGYTDEELFSAPINHFVHPEDQNITQQNREKLLRIFHC</sequence>
<proteinExistence type="predicted"/>
<dbReference type="CDD" id="cd00130">
    <property type="entry name" value="PAS"/>
    <property type="match status" value="1"/>
</dbReference>
<dbReference type="PROSITE" id="PS50112">
    <property type="entry name" value="PAS"/>
    <property type="match status" value="1"/>
</dbReference>
<dbReference type="AlphaFoldDB" id="A0A110B006"/>
<dbReference type="KEGG" id="mgot:MgSA37_00367"/>
<dbReference type="Gene3D" id="3.30.450.20">
    <property type="entry name" value="PAS domain"/>
    <property type="match status" value="1"/>
</dbReference>
<dbReference type="InterPro" id="IPR000014">
    <property type="entry name" value="PAS"/>
</dbReference>
<name>A0A110B006_9SPHI</name>
<dbReference type="Pfam" id="PF08447">
    <property type="entry name" value="PAS_3"/>
    <property type="match status" value="1"/>
</dbReference>
<dbReference type="NCBIfam" id="TIGR00229">
    <property type="entry name" value="sensory_box"/>
    <property type="match status" value="1"/>
</dbReference>
<protein>
    <submittedName>
        <fullName evidence="2">PAS fold protein</fullName>
    </submittedName>
</protein>
<accession>A0A110B006</accession>
<dbReference type="InterPro" id="IPR035965">
    <property type="entry name" value="PAS-like_dom_sf"/>
</dbReference>
<dbReference type="RefSeq" id="WP_232010764.1">
    <property type="nucleotide sequence ID" value="NZ_AP017313.1"/>
</dbReference>
<dbReference type="SUPFAM" id="SSF55785">
    <property type="entry name" value="PYP-like sensor domain (PAS domain)"/>
    <property type="match status" value="1"/>
</dbReference>
<evidence type="ECO:0000259" key="1">
    <source>
        <dbReference type="PROSITE" id="PS50112"/>
    </source>
</evidence>
<dbReference type="InterPro" id="IPR013655">
    <property type="entry name" value="PAS_fold_3"/>
</dbReference>
<gene>
    <name evidence="2" type="ORF">MgSA37_00367</name>
</gene>
<feature type="domain" description="PAS" evidence="1">
    <location>
        <begin position="24"/>
        <end position="92"/>
    </location>
</feature>
<keyword evidence="3" id="KW-1185">Reference proteome</keyword>
<dbReference type="SMART" id="SM00091">
    <property type="entry name" value="PAS"/>
    <property type="match status" value="1"/>
</dbReference>
<dbReference type="Proteomes" id="UP000218263">
    <property type="component" value="Chromosome"/>
</dbReference>
<dbReference type="EMBL" id="AP017313">
    <property type="protein sequence ID" value="BAU52217.1"/>
    <property type="molecule type" value="Genomic_DNA"/>
</dbReference>
<evidence type="ECO:0000313" key="3">
    <source>
        <dbReference type="Proteomes" id="UP000218263"/>
    </source>
</evidence>
<organism evidence="2 3">
    <name type="scientific">Mucilaginibacter gotjawali</name>
    <dbReference type="NCBI Taxonomy" id="1550579"/>
    <lineage>
        <taxon>Bacteria</taxon>
        <taxon>Pseudomonadati</taxon>
        <taxon>Bacteroidota</taxon>
        <taxon>Sphingobacteriia</taxon>
        <taxon>Sphingobacteriales</taxon>
        <taxon>Sphingobacteriaceae</taxon>
        <taxon>Mucilaginibacter</taxon>
    </lineage>
</organism>
<evidence type="ECO:0000313" key="2">
    <source>
        <dbReference type="EMBL" id="BAU52217.1"/>
    </source>
</evidence>
<reference evidence="2 3" key="1">
    <citation type="submission" date="2015-12" db="EMBL/GenBank/DDBJ databases">
        <title>Genome sequence of Mucilaginibacter gotjawali.</title>
        <authorList>
            <person name="Lee J.S."/>
            <person name="Lee K.C."/>
            <person name="Kim K.K."/>
            <person name="Lee B.W."/>
        </authorList>
    </citation>
    <scope>NUCLEOTIDE SEQUENCE [LARGE SCALE GENOMIC DNA]</scope>
    <source>
        <strain evidence="2 3">SA3-7</strain>
    </source>
</reference>